<dbReference type="Pfam" id="PF08031">
    <property type="entry name" value="BBE"/>
    <property type="match status" value="1"/>
</dbReference>
<reference evidence="8" key="1">
    <citation type="submission" date="2018-12" db="EMBL/GenBank/DDBJ databases">
        <authorList>
            <person name="Syme R.A."/>
            <person name="Farfan-Caceres L."/>
            <person name="Lichtenzveig J."/>
        </authorList>
    </citation>
    <scope>NUCLEOTIDE SEQUENCE</scope>
    <source>
        <strain evidence="8">Al4</strain>
    </source>
</reference>
<evidence type="ECO:0000256" key="1">
    <source>
        <dbReference type="ARBA" id="ARBA00001974"/>
    </source>
</evidence>
<dbReference type="InterPro" id="IPR012951">
    <property type="entry name" value="BBE"/>
</dbReference>
<dbReference type="Gene3D" id="3.30.465.10">
    <property type="match status" value="1"/>
</dbReference>
<comment type="caution">
    <text evidence="8">The sequence shown here is derived from an EMBL/GenBank/DDBJ whole genome shotgun (WGS) entry which is preliminary data.</text>
</comment>
<name>A0A8H7J0K0_9PLEO</name>
<dbReference type="Proteomes" id="UP000651452">
    <property type="component" value="Unassembled WGS sequence"/>
</dbReference>
<comment type="similarity">
    <text evidence="2">Belongs to the oxygen-dependent FAD-linked oxidoreductase family.</text>
</comment>
<dbReference type="InterPro" id="IPR006094">
    <property type="entry name" value="Oxid_FAD_bind_N"/>
</dbReference>
<keyword evidence="3" id="KW-0285">Flavoprotein</keyword>
<protein>
    <recommendedName>
        <fullName evidence="7">FAD-binding PCMH-type domain-containing protein</fullName>
    </recommendedName>
</protein>
<dbReference type="Gene3D" id="3.40.462.20">
    <property type="match status" value="1"/>
</dbReference>
<dbReference type="SUPFAM" id="SSF56176">
    <property type="entry name" value="FAD-binding/transporter-associated domain-like"/>
    <property type="match status" value="1"/>
</dbReference>
<sequence>MPFSSFMSRRNLPRVFSSVLFTTLVTSAAAQDATTLKTCLTEKKLQLTVATDPSWETASSPWSLRYNPEPAAIVTPTTSDDVAAALACAVESDTKVAALNGGHSYGAYGLGGTHDGALVINLVNFDETTYDEGKQLLTYGGGSRVGPVATWLWENHGRHFPHVRANWVGLAGSSIGAGFGTTTRFLGTPMDFLDSVEYMLYNGTIVKASREENADLFWVAQGAGSSYGVLLSLTTKTWKPEHERVTNFTISLPTDTTIETGVEALLAVQDYAQTDAPDTFALRWQLATPWSGSGYFYGNPDDFNSTIAPLLERLPNTTTLTTAVEDFWSMENIATQGLNGTADTFPPRSMYLQALVLRADQPFTYESAYALYEHTTLAFNRTDMTKFGFCDLWGGSPARALKDSDTSYAHANSQWLIRWEGRLANGLSEWPADGIKYLQDGFKPFEQQLQKEKIPLRGFVNYRDTELTEAQWSERLYGANYERMKQIKTAVDPKGIFTTNDQSISSS</sequence>
<organism evidence="8 9">
    <name type="scientific">Ascochyta lentis</name>
    <dbReference type="NCBI Taxonomy" id="205686"/>
    <lineage>
        <taxon>Eukaryota</taxon>
        <taxon>Fungi</taxon>
        <taxon>Dikarya</taxon>
        <taxon>Ascomycota</taxon>
        <taxon>Pezizomycotina</taxon>
        <taxon>Dothideomycetes</taxon>
        <taxon>Pleosporomycetidae</taxon>
        <taxon>Pleosporales</taxon>
        <taxon>Pleosporineae</taxon>
        <taxon>Didymellaceae</taxon>
        <taxon>Ascochyta</taxon>
    </lineage>
</organism>
<dbReference type="PROSITE" id="PS51387">
    <property type="entry name" value="FAD_PCMH"/>
    <property type="match status" value="1"/>
</dbReference>
<dbReference type="EMBL" id="RZGK01000014">
    <property type="protein sequence ID" value="KAF9694262.1"/>
    <property type="molecule type" value="Genomic_DNA"/>
</dbReference>
<reference evidence="8" key="2">
    <citation type="submission" date="2020-09" db="EMBL/GenBank/DDBJ databases">
        <title>Reference genome assembly for Australian Ascochyta lentis isolate Al4.</title>
        <authorList>
            <person name="Lee R.C."/>
            <person name="Farfan-Caceres L.M."/>
            <person name="Debler J.W."/>
            <person name="Williams A.H."/>
            <person name="Henares B.M."/>
        </authorList>
    </citation>
    <scope>NUCLEOTIDE SEQUENCE</scope>
    <source>
        <strain evidence="8">Al4</strain>
    </source>
</reference>
<feature type="signal peptide" evidence="6">
    <location>
        <begin position="1"/>
        <end position="30"/>
    </location>
</feature>
<evidence type="ECO:0000256" key="3">
    <source>
        <dbReference type="ARBA" id="ARBA00022630"/>
    </source>
</evidence>
<keyword evidence="4" id="KW-0274">FAD</keyword>
<dbReference type="PANTHER" id="PTHR42973">
    <property type="entry name" value="BINDING OXIDOREDUCTASE, PUTATIVE (AFU_ORTHOLOGUE AFUA_1G17690)-RELATED"/>
    <property type="match status" value="1"/>
</dbReference>
<comment type="cofactor">
    <cofactor evidence="1">
        <name>FAD</name>
        <dbReference type="ChEBI" id="CHEBI:57692"/>
    </cofactor>
</comment>
<feature type="chain" id="PRO_5034239296" description="FAD-binding PCMH-type domain-containing protein" evidence="6">
    <location>
        <begin position="31"/>
        <end position="507"/>
    </location>
</feature>
<evidence type="ECO:0000313" key="9">
    <source>
        <dbReference type="Proteomes" id="UP000651452"/>
    </source>
</evidence>
<dbReference type="GO" id="GO:0071949">
    <property type="term" value="F:FAD binding"/>
    <property type="evidence" value="ECO:0007669"/>
    <property type="project" value="InterPro"/>
</dbReference>
<dbReference type="AlphaFoldDB" id="A0A8H7J0K0"/>
<evidence type="ECO:0000256" key="5">
    <source>
        <dbReference type="ARBA" id="ARBA00023002"/>
    </source>
</evidence>
<keyword evidence="9" id="KW-1185">Reference proteome</keyword>
<dbReference type="InterPro" id="IPR050416">
    <property type="entry name" value="FAD-linked_Oxidoreductase"/>
</dbReference>
<keyword evidence="5" id="KW-0560">Oxidoreductase</keyword>
<evidence type="ECO:0000256" key="2">
    <source>
        <dbReference type="ARBA" id="ARBA00005466"/>
    </source>
</evidence>
<dbReference type="GO" id="GO:0016491">
    <property type="term" value="F:oxidoreductase activity"/>
    <property type="evidence" value="ECO:0007669"/>
    <property type="project" value="UniProtKB-KW"/>
</dbReference>
<evidence type="ECO:0000256" key="4">
    <source>
        <dbReference type="ARBA" id="ARBA00022827"/>
    </source>
</evidence>
<evidence type="ECO:0000313" key="8">
    <source>
        <dbReference type="EMBL" id="KAF9694262.1"/>
    </source>
</evidence>
<dbReference type="Pfam" id="PF01565">
    <property type="entry name" value="FAD_binding_4"/>
    <property type="match status" value="1"/>
</dbReference>
<keyword evidence="6" id="KW-0732">Signal</keyword>
<evidence type="ECO:0000259" key="7">
    <source>
        <dbReference type="PROSITE" id="PS51387"/>
    </source>
</evidence>
<proteinExistence type="inferred from homology"/>
<dbReference type="OrthoDB" id="415825at2759"/>
<gene>
    <name evidence="8" type="ORF">EKO04_008066</name>
</gene>
<feature type="domain" description="FAD-binding PCMH-type" evidence="7">
    <location>
        <begin position="66"/>
        <end position="240"/>
    </location>
</feature>
<dbReference type="InterPro" id="IPR016169">
    <property type="entry name" value="FAD-bd_PCMH_sub2"/>
</dbReference>
<dbReference type="InterPro" id="IPR036318">
    <property type="entry name" value="FAD-bd_PCMH-like_sf"/>
</dbReference>
<dbReference type="InterPro" id="IPR016166">
    <property type="entry name" value="FAD-bd_PCMH"/>
</dbReference>
<evidence type="ECO:0000256" key="6">
    <source>
        <dbReference type="SAM" id="SignalP"/>
    </source>
</evidence>
<accession>A0A8H7J0K0</accession>
<dbReference type="PANTHER" id="PTHR42973:SF39">
    <property type="entry name" value="FAD-BINDING PCMH-TYPE DOMAIN-CONTAINING PROTEIN"/>
    <property type="match status" value="1"/>
</dbReference>